<organism evidence="2 3">
    <name type="scientific">Rhodococcus kronopolitis</name>
    <dbReference type="NCBI Taxonomy" id="1460226"/>
    <lineage>
        <taxon>Bacteria</taxon>
        <taxon>Bacillati</taxon>
        <taxon>Actinomycetota</taxon>
        <taxon>Actinomycetes</taxon>
        <taxon>Mycobacteriales</taxon>
        <taxon>Nocardiaceae</taxon>
        <taxon>Rhodococcus</taxon>
    </lineage>
</organism>
<dbReference type="InterPro" id="IPR012338">
    <property type="entry name" value="Beta-lactam/transpept-like"/>
</dbReference>
<dbReference type="Pfam" id="PF05223">
    <property type="entry name" value="MecA_N"/>
    <property type="match status" value="1"/>
</dbReference>
<gene>
    <name evidence="2" type="ORF">ACFO6S_15610</name>
</gene>
<dbReference type="RefSeq" id="WP_378418472.1">
    <property type="nucleotide sequence ID" value="NZ_JBHSFO010000009.1"/>
</dbReference>
<keyword evidence="3" id="KW-1185">Reference proteome</keyword>
<dbReference type="SUPFAM" id="SSF56601">
    <property type="entry name" value="beta-lactamase/transpeptidase-like"/>
    <property type="match status" value="1"/>
</dbReference>
<dbReference type="Gene3D" id="3.40.710.10">
    <property type="entry name" value="DD-peptidase/beta-lactamase superfamily"/>
    <property type="match status" value="2"/>
</dbReference>
<dbReference type="Proteomes" id="UP001595914">
    <property type="component" value="Unassembled WGS sequence"/>
</dbReference>
<comment type="caution">
    <text evidence="2">The sequence shown here is derived from an EMBL/GenBank/DDBJ whole genome shotgun (WGS) entry which is preliminary data.</text>
</comment>
<sequence length="549" mass="57730">MRRVRRLRVWSGVALGAAVLLAVGVVSGVLSKPHTDADTVVTQFVEALNARDVDAASAVTSYPSAAKATMSQVFDALDPEHVEYDVNQVIDLGDGSGMFNAAASWDLGNGRHWDYNVNGWVRELSIGWRVSWNPQTLAPGLGNGRTLRLDRTDAAAPRVFDLVGTPLLTEQRINAVNLDPAAITDPVRTTDMLAKAIEPVAPLITAESMRQDLAASKGKQVTAVSLRDADFEILEAELRAVPGVVIVQQPKLITVDRRISTPLTDSLRNVWQSNRDATAGWAVNAVDPDGTVTQLTGHQGPAGPDIRASLDSGLQLAAEEAVVSVGSPAAIVALQPSSGAVLAAAQNNQGSDLGSIAFTGLFPSGSALDLVRTAATAQNSDVEHTARQLGLGLDFDIPGLEQRTAAFPGDGPKLMRAAGDGRADDQVRVTPFGMALVASSITRGTPTIPVIASGQPPVANQSAAPLPAAVTEQLRNMMRDNVQRGDAAQLKGYGDLIGASGAAGQDRWFYGSKGDLAFAVYVQDADGADQAVKMTDRMFRSLAKPVAER</sequence>
<dbReference type="PANTHER" id="PTHR30627:SF24">
    <property type="entry name" value="PENICILLIN-BINDING PROTEIN 4B"/>
    <property type="match status" value="1"/>
</dbReference>
<reference evidence="3" key="1">
    <citation type="journal article" date="2019" name="Int. J. Syst. Evol. Microbiol.">
        <title>The Global Catalogue of Microorganisms (GCM) 10K type strain sequencing project: providing services to taxonomists for standard genome sequencing and annotation.</title>
        <authorList>
            <consortium name="The Broad Institute Genomics Platform"/>
            <consortium name="The Broad Institute Genome Sequencing Center for Infectious Disease"/>
            <person name="Wu L."/>
            <person name="Ma J."/>
        </authorList>
    </citation>
    <scope>NUCLEOTIDE SEQUENCE [LARGE SCALE GENOMIC DNA]</scope>
    <source>
        <strain evidence="3">CCUG 54520</strain>
    </source>
</reference>
<dbReference type="PANTHER" id="PTHR30627">
    <property type="entry name" value="PEPTIDOGLYCAN D,D-TRANSPEPTIDASE"/>
    <property type="match status" value="1"/>
</dbReference>
<dbReference type="InterPro" id="IPR007887">
    <property type="entry name" value="MecA_N"/>
</dbReference>
<accession>A0ABV9FVS9</accession>
<proteinExistence type="predicted"/>
<evidence type="ECO:0000313" key="3">
    <source>
        <dbReference type="Proteomes" id="UP001595914"/>
    </source>
</evidence>
<name>A0ABV9FVS9_9NOCA</name>
<protein>
    <submittedName>
        <fullName evidence="2">NTF2-like N-terminal transpeptidase domain-containing protein</fullName>
    </submittedName>
</protein>
<dbReference type="InterPro" id="IPR050515">
    <property type="entry name" value="Beta-lactam/transpept"/>
</dbReference>
<evidence type="ECO:0000313" key="2">
    <source>
        <dbReference type="EMBL" id="MFC4605123.1"/>
    </source>
</evidence>
<feature type="domain" description="NTF2-like N-terminal transpeptidase" evidence="1">
    <location>
        <begin position="37"/>
        <end position="144"/>
    </location>
</feature>
<dbReference type="EMBL" id="JBHSFO010000009">
    <property type="protein sequence ID" value="MFC4605123.1"/>
    <property type="molecule type" value="Genomic_DNA"/>
</dbReference>
<evidence type="ECO:0000259" key="1">
    <source>
        <dbReference type="Pfam" id="PF05223"/>
    </source>
</evidence>